<name>A0A1I4YNV1_9FLAO</name>
<dbReference type="InterPro" id="IPR024213">
    <property type="entry name" value="DUF3822"/>
</dbReference>
<dbReference type="CDD" id="cd24013">
    <property type="entry name" value="ASKHA_ATPase_BT3980-like"/>
    <property type="match status" value="1"/>
</dbReference>
<dbReference type="Gene3D" id="3.30.420.250">
    <property type="match status" value="1"/>
</dbReference>
<evidence type="ECO:0000313" key="2">
    <source>
        <dbReference type="Proteomes" id="UP000199153"/>
    </source>
</evidence>
<dbReference type="Pfam" id="PF12864">
    <property type="entry name" value="DUF3822"/>
    <property type="match status" value="1"/>
</dbReference>
<evidence type="ECO:0008006" key="3">
    <source>
        <dbReference type="Google" id="ProtNLM"/>
    </source>
</evidence>
<dbReference type="AlphaFoldDB" id="A0A1I4YNV1"/>
<dbReference type="Proteomes" id="UP000199153">
    <property type="component" value="Unassembled WGS sequence"/>
</dbReference>
<proteinExistence type="predicted"/>
<sequence length="271" mass="31905">MVTNKQTQTNLKLSIQVSLDGLSFCILDTKQEEFIFFKKLSFERQLDPVKILQKIEREYQNEKALQQNIGEISLIFDNPLYTLVPSKLFIEEQASNYLKFNTRILKTDFIAHDEINTARAVCVYIPYANIINYFFDKYGEFEYKHSISVLLENLLKKEKNNSPRVYLYNKSGSYDLVVIEEGKLLFCNSFQYETPEDFLYYLLFTAEQLNLDPEKFDLQIFGKISEESDLYQLAYTYIKNISLTEHSTKKTFSKPEEKQQAEAEFVLLNSF</sequence>
<dbReference type="STRING" id="287099.SAMN05660413_00892"/>
<keyword evidence="2" id="KW-1185">Reference proteome</keyword>
<organism evidence="1 2">
    <name type="scientific">Salegentibacter flavus</name>
    <dbReference type="NCBI Taxonomy" id="287099"/>
    <lineage>
        <taxon>Bacteria</taxon>
        <taxon>Pseudomonadati</taxon>
        <taxon>Bacteroidota</taxon>
        <taxon>Flavobacteriia</taxon>
        <taxon>Flavobacteriales</taxon>
        <taxon>Flavobacteriaceae</taxon>
        <taxon>Salegentibacter</taxon>
    </lineage>
</organism>
<dbReference type="Gene3D" id="3.30.420.260">
    <property type="match status" value="1"/>
</dbReference>
<dbReference type="OrthoDB" id="658622at2"/>
<evidence type="ECO:0000313" key="1">
    <source>
        <dbReference type="EMBL" id="SFN39704.1"/>
    </source>
</evidence>
<dbReference type="EMBL" id="FOVL01000003">
    <property type="protein sequence ID" value="SFN39704.1"/>
    <property type="molecule type" value="Genomic_DNA"/>
</dbReference>
<protein>
    <recommendedName>
        <fullName evidence="3">DUF3822 domain-containing protein</fullName>
    </recommendedName>
</protein>
<dbReference type="RefSeq" id="WP_093406370.1">
    <property type="nucleotide sequence ID" value="NZ_FOVL01000003.1"/>
</dbReference>
<gene>
    <name evidence="1" type="ORF">SAMN05660413_00892</name>
</gene>
<reference evidence="1 2" key="1">
    <citation type="submission" date="2016-10" db="EMBL/GenBank/DDBJ databases">
        <authorList>
            <person name="de Groot N.N."/>
        </authorList>
    </citation>
    <scope>NUCLEOTIDE SEQUENCE [LARGE SCALE GENOMIC DNA]</scope>
    <source>
        <strain evidence="1 2">DSM 17794</strain>
    </source>
</reference>
<accession>A0A1I4YNV1</accession>